<evidence type="ECO:0000313" key="6">
    <source>
        <dbReference type="EMBL" id="RRA95016.1"/>
    </source>
</evidence>
<evidence type="ECO:0000259" key="5">
    <source>
        <dbReference type="PROSITE" id="PS51384"/>
    </source>
</evidence>
<protein>
    <recommendedName>
        <fullName evidence="2">NADPH--hemoprotein reductase</fullName>
        <ecNumber evidence="2">1.6.2.4</ecNumber>
    </recommendedName>
</protein>
<keyword evidence="1" id="KW-0285">Flavoprotein</keyword>
<dbReference type="PROSITE" id="PS50902">
    <property type="entry name" value="FLAVODOXIN_LIKE"/>
    <property type="match status" value="1"/>
</dbReference>
<dbReference type="PANTHER" id="PTHR19384">
    <property type="entry name" value="NITRIC OXIDE SYNTHASE-RELATED"/>
    <property type="match status" value="1"/>
</dbReference>
<dbReference type="Pfam" id="PF03929">
    <property type="entry name" value="PepSY_TM"/>
    <property type="match status" value="1"/>
</dbReference>
<dbReference type="AlphaFoldDB" id="A0A3P1B1H5"/>
<dbReference type="SUPFAM" id="SSF52218">
    <property type="entry name" value="Flavoproteins"/>
    <property type="match status" value="1"/>
</dbReference>
<dbReference type="SUPFAM" id="SSF63380">
    <property type="entry name" value="Riboflavin synthase domain-like"/>
    <property type="match status" value="1"/>
</dbReference>
<dbReference type="GO" id="GO:0003958">
    <property type="term" value="F:NADPH-hemoprotein reductase activity"/>
    <property type="evidence" value="ECO:0007669"/>
    <property type="project" value="UniProtKB-EC"/>
</dbReference>
<dbReference type="Gene3D" id="3.40.50.80">
    <property type="entry name" value="Nucleotide-binding domain of ferredoxin-NADP reductase (FNR) module"/>
    <property type="match status" value="1"/>
</dbReference>
<evidence type="ECO:0000256" key="3">
    <source>
        <dbReference type="SAM" id="Phobius"/>
    </source>
</evidence>
<dbReference type="InterPro" id="IPR008254">
    <property type="entry name" value="Flavodoxin/NO_synth"/>
</dbReference>
<keyword evidence="3" id="KW-0472">Membrane</keyword>
<dbReference type="Pfam" id="PF00970">
    <property type="entry name" value="FAD_binding_6"/>
    <property type="match status" value="1"/>
</dbReference>
<feature type="transmembrane region" description="Helical" evidence="3">
    <location>
        <begin position="297"/>
        <end position="321"/>
    </location>
</feature>
<evidence type="ECO:0000313" key="7">
    <source>
        <dbReference type="Proteomes" id="UP000268372"/>
    </source>
</evidence>
<dbReference type="EMBL" id="RQTJ01000012">
    <property type="protein sequence ID" value="RRA95016.1"/>
    <property type="molecule type" value="Genomic_DNA"/>
</dbReference>
<evidence type="ECO:0000256" key="2">
    <source>
        <dbReference type="ARBA" id="ARBA00023797"/>
    </source>
</evidence>
<dbReference type="Pfam" id="PF00175">
    <property type="entry name" value="NAD_binding_1"/>
    <property type="match status" value="1"/>
</dbReference>
<dbReference type="InterPro" id="IPR017927">
    <property type="entry name" value="FAD-bd_FR_type"/>
</dbReference>
<keyword evidence="7" id="KW-1185">Reference proteome</keyword>
<organism evidence="6 7">
    <name type="scientific">Paenimyroides viscosum</name>
    <dbReference type="NCBI Taxonomy" id="2488729"/>
    <lineage>
        <taxon>Bacteria</taxon>
        <taxon>Pseudomonadati</taxon>
        <taxon>Bacteroidota</taxon>
        <taxon>Flavobacteriia</taxon>
        <taxon>Flavobacteriales</taxon>
        <taxon>Flavobacteriaceae</taxon>
        <taxon>Paenimyroides</taxon>
    </lineage>
</organism>
<dbReference type="InterPro" id="IPR001433">
    <property type="entry name" value="OxRdtase_FAD/NAD-bd"/>
</dbReference>
<dbReference type="InterPro" id="IPR001709">
    <property type="entry name" value="Flavoprot_Pyr_Nucl_cyt_Rdtase"/>
</dbReference>
<dbReference type="InterPro" id="IPR017938">
    <property type="entry name" value="Riboflavin_synthase-like_b-brl"/>
</dbReference>
<dbReference type="InterPro" id="IPR005625">
    <property type="entry name" value="PepSY-ass_TM"/>
</dbReference>
<dbReference type="Gene3D" id="2.40.30.10">
    <property type="entry name" value="Translation factors"/>
    <property type="match status" value="1"/>
</dbReference>
<feature type="transmembrane region" description="Helical" evidence="3">
    <location>
        <begin position="130"/>
        <end position="151"/>
    </location>
</feature>
<feature type="transmembrane region" description="Helical" evidence="3">
    <location>
        <begin position="12"/>
        <end position="33"/>
    </location>
</feature>
<dbReference type="Pfam" id="PF00258">
    <property type="entry name" value="Flavodoxin_1"/>
    <property type="match status" value="1"/>
</dbReference>
<dbReference type="SUPFAM" id="SSF52343">
    <property type="entry name" value="Ferredoxin reductase-like, C-terminal NADP-linked domain"/>
    <property type="match status" value="1"/>
</dbReference>
<dbReference type="InterPro" id="IPR039261">
    <property type="entry name" value="FNR_nucleotide-bd"/>
</dbReference>
<accession>A0A3P1B1H5</accession>
<keyword evidence="3" id="KW-1133">Transmembrane helix</keyword>
<dbReference type="RefSeq" id="WP_124899266.1">
    <property type="nucleotide sequence ID" value="NZ_RQTJ01000012.1"/>
</dbReference>
<dbReference type="PROSITE" id="PS51384">
    <property type="entry name" value="FAD_FR"/>
    <property type="match status" value="1"/>
</dbReference>
<dbReference type="InterPro" id="IPR029039">
    <property type="entry name" value="Flavoprotein-like_sf"/>
</dbReference>
<feature type="domain" description="Flavodoxin-like" evidence="4">
    <location>
        <begin position="339"/>
        <end position="478"/>
    </location>
</feature>
<dbReference type="Gene3D" id="3.40.50.360">
    <property type="match status" value="1"/>
</dbReference>
<dbReference type="GO" id="GO:0050660">
    <property type="term" value="F:flavin adenine dinucleotide binding"/>
    <property type="evidence" value="ECO:0007669"/>
    <property type="project" value="TreeGrafter"/>
</dbReference>
<comment type="caution">
    <text evidence="6">The sequence shown here is derived from an EMBL/GenBank/DDBJ whole genome shotgun (WGS) entry which is preliminary data.</text>
</comment>
<dbReference type="EC" id="1.6.2.4" evidence="2"/>
<name>A0A3P1B1H5_9FLAO</name>
<proteinExistence type="predicted"/>
<feature type="transmembrane region" description="Helical" evidence="3">
    <location>
        <begin position="172"/>
        <end position="198"/>
    </location>
</feature>
<dbReference type="InterPro" id="IPR008333">
    <property type="entry name" value="Cbr1-like_FAD-bd_dom"/>
</dbReference>
<evidence type="ECO:0000259" key="4">
    <source>
        <dbReference type="PROSITE" id="PS50902"/>
    </source>
</evidence>
<sequence>MVSSVWRFAHLTLAILSFTFLIIASVTGVILAVDAVNEKIPAYKNASFNELSLAQTLPNLREVYPEILELSVDHNQFVSIEGFDEEGNDFKFIADPVSGKKKADLIVKSEFIQWVTALHRSLFLHETGRFIVGIVSFLLMLITVSGIALVLKHQQGFKKFFGKINREFFAQYFHIATGRLLLLPILIIALTGTFLFLIRFDVIQKEEFVSNEIQNSEAKELPLKDFPVFKEIYLKDVVKIEFPFADDPEEFFKIKLKDKELLVNQLTGQIVSETKYPITAVLETLSLDLHTGRTNSVWAILLAITSLNILFFIYSGFVITFKRKAVKISNKFKSHEAEYIILVGSEKGSTLHFADKLLKQLLANGKKAYVTNLNNYTVFKNAQQFIIFTSTYGSGEAPANANKFEKLFAKIQQPNKVTFSVVGFGSTQYKDFCVFAYNVHKLFVDTSWANPLLNVYTVNDKSANEFVLWVNDWSKASGISLSNTPAVYQQKKPKLKSFKVIEKTAVSSNNSTFQITLKPNNRTTFQSGDLLAIYPLKDQTERLYSVAKIKNNIHLVVKLHENGLGSQFLYNLSLNDTLQAVVIKNESFHFPKKASKVIMIANGTGIAPFLGLIKENKSKIPVYLYAGFRNQNDTTNAYKIFLEEEIKQKKLTDFHFAFSRENQSEYVMNSIEHNADLFAEILENNGIIMICGSLNMQKDVEQVLNRICLEKNNMSLDFYKENNQIKTDCY</sequence>
<keyword evidence="3" id="KW-0812">Transmembrane</keyword>
<evidence type="ECO:0000256" key="1">
    <source>
        <dbReference type="ARBA" id="ARBA00022630"/>
    </source>
</evidence>
<dbReference type="PRINTS" id="PR00371">
    <property type="entry name" value="FPNCR"/>
</dbReference>
<dbReference type="OrthoDB" id="9789468at2"/>
<feature type="domain" description="FAD-binding FR-type" evidence="5">
    <location>
        <begin position="493"/>
        <end position="591"/>
    </location>
</feature>
<dbReference type="GO" id="GO:0010181">
    <property type="term" value="F:FMN binding"/>
    <property type="evidence" value="ECO:0007669"/>
    <property type="project" value="InterPro"/>
</dbReference>
<gene>
    <name evidence="6" type="ORF">EG242_07430</name>
</gene>
<dbReference type="GO" id="GO:0005829">
    <property type="term" value="C:cytosol"/>
    <property type="evidence" value="ECO:0007669"/>
    <property type="project" value="TreeGrafter"/>
</dbReference>
<dbReference type="Proteomes" id="UP000268372">
    <property type="component" value="Unassembled WGS sequence"/>
</dbReference>
<dbReference type="PANTHER" id="PTHR19384:SF17">
    <property type="entry name" value="NADPH--CYTOCHROME P450 REDUCTASE"/>
    <property type="match status" value="1"/>
</dbReference>
<reference evidence="6 7" key="1">
    <citation type="submission" date="2018-11" db="EMBL/GenBank/DDBJ databases">
        <title>Flavobacterium sp. nov., YIM 102796 draft genome.</title>
        <authorList>
            <person name="Li G."/>
            <person name="Jiang Y."/>
        </authorList>
    </citation>
    <scope>NUCLEOTIDE SEQUENCE [LARGE SCALE GENOMIC DNA]</scope>
    <source>
        <strain evidence="6 7">YIM 102796</strain>
    </source>
</reference>